<dbReference type="AlphaFoldDB" id="A0A6J4L5R7"/>
<name>A0A6J4L5R7_9HYPH</name>
<dbReference type="EMBL" id="CADCUC010000219">
    <property type="protein sequence ID" value="CAA9323723.1"/>
    <property type="molecule type" value="Genomic_DNA"/>
</dbReference>
<gene>
    <name evidence="2" type="ORF">AVDCRST_MAG90-1125</name>
</gene>
<feature type="compositionally biased region" description="Basic and acidic residues" evidence="1">
    <location>
        <begin position="1"/>
        <end position="12"/>
    </location>
</feature>
<sequence length="40" mass="4114">MLGSGHDDETSLRDSIVAPAPLPLRGRSAPSGATRARAEP</sequence>
<protein>
    <submittedName>
        <fullName evidence="2">Uncharacterized protein</fullName>
    </submittedName>
</protein>
<reference evidence="2" key="1">
    <citation type="submission" date="2020-02" db="EMBL/GenBank/DDBJ databases">
        <authorList>
            <person name="Meier V. D."/>
        </authorList>
    </citation>
    <scope>NUCLEOTIDE SEQUENCE</scope>
    <source>
        <strain evidence="2">AVDCRST_MAG90</strain>
    </source>
</reference>
<feature type="region of interest" description="Disordered" evidence="1">
    <location>
        <begin position="1"/>
        <end position="40"/>
    </location>
</feature>
<evidence type="ECO:0000256" key="1">
    <source>
        <dbReference type="SAM" id="MobiDB-lite"/>
    </source>
</evidence>
<evidence type="ECO:0000313" key="2">
    <source>
        <dbReference type="EMBL" id="CAA9323723.1"/>
    </source>
</evidence>
<organism evidence="2">
    <name type="scientific">uncultured Microvirga sp</name>
    <dbReference type="NCBI Taxonomy" id="412392"/>
    <lineage>
        <taxon>Bacteria</taxon>
        <taxon>Pseudomonadati</taxon>
        <taxon>Pseudomonadota</taxon>
        <taxon>Alphaproteobacteria</taxon>
        <taxon>Hyphomicrobiales</taxon>
        <taxon>Methylobacteriaceae</taxon>
        <taxon>Microvirga</taxon>
        <taxon>environmental samples</taxon>
    </lineage>
</organism>
<accession>A0A6J4L5R7</accession>
<proteinExistence type="predicted"/>